<feature type="region of interest" description="Disordered" evidence="1">
    <location>
        <begin position="516"/>
        <end position="545"/>
    </location>
</feature>
<protein>
    <submittedName>
        <fullName evidence="3">Uncharacterized protein</fullName>
    </submittedName>
</protein>
<evidence type="ECO:0000256" key="1">
    <source>
        <dbReference type="SAM" id="MobiDB-lite"/>
    </source>
</evidence>
<evidence type="ECO:0000256" key="2">
    <source>
        <dbReference type="SAM" id="SignalP"/>
    </source>
</evidence>
<organism evidence="3 4">
    <name type="scientific">Pythium oligandrum</name>
    <name type="common">Mycoparasitic fungus</name>
    <dbReference type="NCBI Taxonomy" id="41045"/>
    <lineage>
        <taxon>Eukaryota</taxon>
        <taxon>Sar</taxon>
        <taxon>Stramenopiles</taxon>
        <taxon>Oomycota</taxon>
        <taxon>Peronosporomycetes</taxon>
        <taxon>Pythiales</taxon>
        <taxon>Pythiaceae</taxon>
        <taxon>Pythium</taxon>
    </lineage>
</organism>
<evidence type="ECO:0000313" key="3">
    <source>
        <dbReference type="EMBL" id="TMW68289.1"/>
    </source>
</evidence>
<evidence type="ECO:0000313" key="4">
    <source>
        <dbReference type="Proteomes" id="UP000794436"/>
    </source>
</evidence>
<keyword evidence="2" id="KW-0732">Signal</keyword>
<accession>A0A8K1CRK0</accession>
<dbReference type="PANTHER" id="PTHR34733:SF1">
    <property type="match status" value="1"/>
</dbReference>
<reference evidence="3" key="1">
    <citation type="submission" date="2019-03" db="EMBL/GenBank/DDBJ databases">
        <title>Long read genome sequence of the mycoparasitic Pythium oligandrum ATCC 38472 isolated from sugarbeet rhizosphere.</title>
        <authorList>
            <person name="Gaulin E."/>
        </authorList>
    </citation>
    <scope>NUCLEOTIDE SEQUENCE</scope>
    <source>
        <strain evidence="3">ATCC 38472_TT</strain>
    </source>
</reference>
<dbReference type="AlphaFoldDB" id="A0A8K1CRK0"/>
<gene>
    <name evidence="3" type="ORF">Poli38472_005757</name>
</gene>
<feature type="signal peptide" evidence="2">
    <location>
        <begin position="1"/>
        <end position="22"/>
    </location>
</feature>
<sequence length="570" mass="58828">MKLLSLLPVTTVVSLALVAVSADQSFTSSVDGVKTAATFVTTSAGIQFCPTGDCSTGQSVTLLLSRLAELKSGTSVRDVTDINTADGNADWTAPAADKVGSVDVSKTSFVATFAPDSTKPDSKATATITAMVFLAAGSVTNGATTISVPAGAIKFSAEVDSWPFNDDSTTFALEMTASGKNAAGTSLAAPTIALKDGDDKTKVVTFGEGLFMDVPLTGVVDTTDPATVTADITDIADGSSKIVWTFDKFSTKVTYDPVLRFVQPSTSTDTDAFEPPKDDKGKQKIKTSAKFGKSGARMDICPSGDCVNGQVITLSMSRLEEFDAKPKSVVKASNFNKGSNGWTPLETQMINGAAASVTTFAGDIDVGKSTAKFNLTAVIFQDAGWAMNGAQNLTIPAGALKFAITIQNWPFAAGVTGHTIKFGVNLNAKSKDSSKTLDPPTKTAGKTDKMDVVEMGEGMYMNSPANAVVDGTDTTITSAVETVGSSIEYVWEFPQFASKLYYDPVVGSTDSSAVIATDAPTSDSPAPDTSSPSPNTTAPATTPAPSSAMRALSVVSTVAAGALAVAYAFF</sequence>
<dbReference type="EMBL" id="SPLM01000002">
    <property type="protein sequence ID" value="TMW68289.1"/>
    <property type="molecule type" value="Genomic_DNA"/>
</dbReference>
<dbReference type="PANTHER" id="PTHR34733">
    <property type="match status" value="1"/>
</dbReference>
<keyword evidence="4" id="KW-1185">Reference proteome</keyword>
<dbReference type="OrthoDB" id="167659at2759"/>
<name>A0A8K1CRK0_PYTOL</name>
<dbReference type="Proteomes" id="UP000794436">
    <property type="component" value="Unassembled WGS sequence"/>
</dbReference>
<proteinExistence type="predicted"/>
<feature type="chain" id="PRO_5035422867" evidence="2">
    <location>
        <begin position="23"/>
        <end position="570"/>
    </location>
</feature>
<comment type="caution">
    <text evidence="3">The sequence shown here is derived from an EMBL/GenBank/DDBJ whole genome shotgun (WGS) entry which is preliminary data.</text>
</comment>